<comment type="caution">
    <text evidence="2">The sequence shown here is derived from an EMBL/GenBank/DDBJ whole genome shotgun (WGS) entry which is preliminary data.</text>
</comment>
<accession>A0ABU2GL76</accession>
<dbReference type="Pfam" id="PF18765">
    <property type="entry name" value="Polbeta"/>
    <property type="match status" value="1"/>
</dbReference>
<dbReference type="PANTHER" id="PTHR43852:SF3">
    <property type="entry name" value="NUCLEOTIDYLTRANSFERASE"/>
    <property type="match status" value="1"/>
</dbReference>
<evidence type="ECO:0000313" key="3">
    <source>
        <dbReference type="Proteomes" id="UP001257060"/>
    </source>
</evidence>
<dbReference type="RefSeq" id="WP_310926083.1">
    <property type="nucleotide sequence ID" value="NZ_JAMQOP010000005.1"/>
</dbReference>
<gene>
    <name evidence="2" type="ORF">NDI76_20705</name>
</gene>
<organism evidence="2 3">
    <name type="scientific">Halogeometricum salsisoli</name>
    <dbReference type="NCBI Taxonomy" id="2950536"/>
    <lineage>
        <taxon>Archaea</taxon>
        <taxon>Methanobacteriati</taxon>
        <taxon>Methanobacteriota</taxon>
        <taxon>Stenosarchaea group</taxon>
        <taxon>Halobacteria</taxon>
        <taxon>Halobacteriales</taxon>
        <taxon>Haloferacaceae</taxon>
        <taxon>Halogeometricum</taxon>
    </lineage>
</organism>
<dbReference type="PANTHER" id="PTHR43852">
    <property type="entry name" value="NUCLEOTIDYLTRANSFERASE"/>
    <property type="match status" value="1"/>
</dbReference>
<reference evidence="2 3" key="1">
    <citation type="submission" date="2022-06" db="EMBL/GenBank/DDBJ databases">
        <title>Halogeometricum sp. a new haloarchaeum isolate from saline soil.</title>
        <authorList>
            <person name="Strakova D."/>
            <person name="Galisteo C."/>
            <person name="Sanchez-Porro C."/>
            <person name="Ventosa A."/>
        </authorList>
    </citation>
    <scope>NUCLEOTIDE SEQUENCE [LARGE SCALE GENOMIC DNA]</scope>
    <source>
        <strain evidence="2 3">S1BR25-6</strain>
    </source>
</reference>
<dbReference type="InterPro" id="IPR041633">
    <property type="entry name" value="Polbeta"/>
</dbReference>
<sequence>MSKGDEDSALFASLEESACPDPDVEFVVAFGSQVTGEATDASDFDIAVKFSDDLSSSERFEKRCFLSGDLQQEEWPFIDISDIETLPLDIAHDAVNGTLVCGDKDAFEQFRIDIEATFGDQRDDLRRQQRAVIDRIAEDGLRG</sequence>
<evidence type="ECO:0000259" key="1">
    <source>
        <dbReference type="Pfam" id="PF18765"/>
    </source>
</evidence>
<feature type="domain" description="Polymerase beta nucleotidyltransferase" evidence="1">
    <location>
        <begin position="21"/>
        <end position="102"/>
    </location>
</feature>
<keyword evidence="3" id="KW-1185">Reference proteome</keyword>
<dbReference type="SUPFAM" id="SSF81301">
    <property type="entry name" value="Nucleotidyltransferase"/>
    <property type="match status" value="1"/>
</dbReference>
<dbReference type="InterPro" id="IPR043519">
    <property type="entry name" value="NT_sf"/>
</dbReference>
<dbReference type="EMBL" id="JAMQOP010000005">
    <property type="protein sequence ID" value="MDS0301161.1"/>
    <property type="molecule type" value="Genomic_DNA"/>
</dbReference>
<evidence type="ECO:0000313" key="2">
    <source>
        <dbReference type="EMBL" id="MDS0301161.1"/>
    </source>
</evidence>
<dbReference type="InterPro" id="IPR052930">
    <property type="entry name" value="TA_antitoxin_MntA"/>
</dbReference>
<dbReference type="CDD" id="cd05403">
    <property type="entry name" value="NT_KNTase_like"/>
    <property type="match status" value="1"/>
</dbReference>
<dbReference type="Proteomes" id="UP001257060">
    <property type="component" value="Unassembled WGS sequence"/>
</dbReference>
<dbReference type="Gene3D" id="3.30.460.10">
    <property type="entry name" value="Beta Polymerase, domain 2"/>
    <property type="match status" value="1"/>
</dbReference>
<dbReference type="NCBIfam" id="NF047752">
    <property type="entry name" value="MntA_antitoxin"/>
    <property type="match status" value="1"/>
</dbReference>
<protein>
    <submittedName>
        <fullName evidence="2">Nucleotidyltransferase domain-containing protein</fullName>
    </submittedName>
</protein>
<name>A0ABU2GL76_9EURY</name>
<proteinExistence type="predicted"/>